<dbReference type="EMBL" id="MT708544">
    <property type="protein sequence ID" value="QOE32089.1"/>
    <property type="molecule type" value="Genomic_DNA"/>
</dbReference>
<accession>A0A7L8G615</accession>
<protein>
    <submittedName>
        <fullName evidence="1">Uncharacterized protein</fullName>
    </submittedName>
</protein>
<name>A0A7L8G615_9CAUD</name>
<organism evidence="1 2">
    <name type="scientific">Rhizobium phage Palo</name>
    <dbReference type="NCBI Taxonomy" id="2767573"/>
    <lineage>
        <taxon>Viruses</taxon>
        <taxon>Duplodnaviria</taxon>
        <taxon>Heunggongvirae</taxon>
        <taxon>Uroviricota</taxon>
        <taxon>Caudoviricetes</taxon>
        <taxon>Autographivirales</taxon>
        <taxon>Dunnvirinae</taxon>
        <taxon>Palovirus</taxon>
        <taxon>Palovirus palo</taxon>
    </lineage>
</organism>
<keyword evidence="2" id="KW-1185">Reference proteome</keyword>
<proteinExistence type="predicted"/>
<evidence type="ECO:0000313" key="2">
    <source>
        <dbReference type="Proteomes" id="UP000516590"/>
    </source>
</evidence>
<dbReference type="Proteomes" id="UP000516590">
    <property type="component" value="Segment"/>
</dbReference>
<gene>
    <name evidence="1" type="ORF">CPT_Palo_030</name>
</gene>
<reference evidence="1 2" key="1">
    <citation type="submission" date="2020-07" db="EMBL/GenBank/DDBJ databases">
        <title>Complete genome sequence of Rhizobium phaseoli phage Palo.</title>
        <authorList>
            <person name="Nabhani A."/>
            <person name="Rushing L."/>
            <person name="Newkirk H."/>
            <person name="Gonzalez C."/>
            <person name="Young R."/>
            <person name="Liu M."/>
        </authorList>
    </citation>
    <scope>NUCLEOTIDE SEQUENCE [LARGE SCALE GENOMIC DNA]</scope>
</reference>
<sequence length="74" mass="8356">MPTIDVNDKSADFVSDKDAGILEAKRKVVFSEGRDLNLRNVQSVNLDGQWHRVATEDGSLYLVNPDHINYIKIN</sequence>
<evidence type="ECO:0000313" key="1">
    <source>
        <dbReference type="EMBL" id="QOE32089.1"/>
    </source>
</evidence>